<dbReference type="EMBL" id="AUWU02000008">
    <property type="protein sequence ID" value="KAH0570110.1"/>
    <property type="molecule type" value="Genomic_DNA"/>
</dbReference>
<reference evidence="4" key="2">
    <citation type="submission" date="2020-12" db="EMBL/GenBank/DDBJ databases">
        <title>New Spironucleus salmonicida genome in near-complete chromosomes.</title>
        <authorList>
            <person name="Xu F."/>
            <person name="Kurt Z."/>
            <person name="Jimenez-Gonzalez A."/>
            <person name="Astvaldsson A."/>
            <person name="Andersson J.O."/>
            <person name="Svard S.G."/>
        </authorList>
    </citation>
    <scope>NUCLEOTIDE SEQUENCE</scope>
    <source>
        <strain evidence="4">ATCC 50377</strain>
    </source>
</reference>
<dbReference type="EMBL" id="KI546159">
    <property type="protein sequence ID" value="EST42636.1"/>
    <property type="molecule type" value="Genomic_DNA"/>
</dbReference>
<dbReference type="Proteomes" id="UP000018208">
    <property type="component" value="Unassembled WGS sequence"/>
</dbReference>
<feature type="transmembrane region" description="Helical" evidence="1">
    <location>
        <begin position="28"/>
        <end position="49"/>
    </location>
</feature>
<dbReference type="VEuPathDB" id="GiardiaDB:SS50377_28085"/>
<sequence>MLLLLTFTFSYIVQMQVGQVPRGHNFQYLFSLYLVVDFLFPVVIGYTLILKLLNQSLKIETEQPVNQYLVLCSQQQSLEEMQLLWVDQNIRHVFVVSSIKSLSVGCTLCYEFGTSDTTGFIHFTSLIVVQKIVIDESRLFTCVRFLVVKFSTQFQSQLVMIELSENSIYQNISTSFVGQYVQNTHGLSVQVHSPLAVVLVLVQLCNRINISIMVYILKY</sequence>
<reference evidence="3 4" key="1">
    <citation type="journal article" date="2014" name="PLoS Genet.">
        <title>The Genome of Spironucleus salmonicida Highlights a Fish Pathogen Adapted to Fluctuating Environments.</title>
        <authorList>
            <person name="Xu F."/>
            <person name="Jerlstrom-Hultqvist J."/>
            <person name="Einarsson E."/>
            <person name="Astvaldsson A."/>
            <person name="Svard S.G."/>
            <person name="Andersson J.O."/>
        </authorList>
    </citation>
    <scope>NUCLEOTIDE SEQUENCE</scope>
    <source>
        <strain evidence="4">ATCC 50377</strain>
    </source>
</reference>
<evidence type="ECO:0008006" key="6">
    <source>
        <dbReference type="Google" id="ProtNLM"/>
    </source>
</evidence>
<protein>
    <recommendedName>
        <fullName evidence="6">Transmembrane protein</fullName>
    </recommendedName>
</protein>
<evidence type="ECO:0000256" key="2">
    <source>
        <dbReference type="SAM" id="SignalP"/>
    </source>
</evidence>
<evidence type="ECO:0000313" key="3">
    <source>
        <dbReference type="EMBL" id="EST42636.1"/>
    </source>
</evidence>
<dbReference type="AlphaFoldDB" id="V6LG09"/>
<proteinExistence type="predicted"/>
<organism evidence="3">
    <name type="scientific">Spironucleus salmonicida</name>
    <dbReference type="NCBI Taxonomy" id="348837"/>
    <lineage>
        <taxon>Eukaryota</taxon>
        <taxon>Metamonada</taxon>
        <taxon>Diplomonadida</taxon>
        <taxon>Hexamitidae</taxon>
        <taxon>Hexamitinae</taxon>
        <taxon>Spironucleus</taxon>
    </lineage>
</organism>
<accession>V6LG09</accession>
<evidence type="ECO:0000313" key="5">
    <source>
        <dbReference type="Proteomes" id="UP000018208"/>
    </source>
</evidence>
<evidence type="ECO:0000256" key="1">
    <source>
        <dbReference type="SAM" id="Phobius"/>
    </source>
</evidence>
<keyword evidence="5" id="KW-1185">Reference proteome</keyword>
<keyword evidence="1" id="KW-0812">Transmembrane</keyword>
<name>V6LG09_9EUKA</name>
<keyword evidence="1" id="KW-1133">Transmembrane helix</keyword>
<keyword evidence="2" id="KW-0732">Signal</keyword>
<gene>
    <name evidence="3" type="ORF">SS50377_17955</name>
    <name evidence="4" type="ORF">SS50377_28085</name>
</gene>
<evidence type="ECO:0000313" key="4">
    <source>
        <dbReference type="EMBL" id="KAH0570110.1"/>
    </source>
</evidence>
<keyword evidence="1" id="KW-0472">Membrane</keyword>
<feature type="signal peptide" evidence="2">
    <location>
        <begin position="1"/>
        <end position="18"/>
    </location>
</feature>
<feature type="chain" id="PRO_5004749030" description="Transmembrane protein" evidence="2">
    <location>
        <begin position="19"/>
        <end position="219"/>
    </location>
</feature>